<dbReference type="InterPro" id="IPR001387">
    <property type="entry name" value="Cro/C1-type_HTH"/>
</dbReference>
<dbReference type="AlphaFoldDB" id="A0A4Q0I1G4"/>
<dbReference type="Pfam" id="PF13443">
    <property type="entry name" value="HTH_26"/>
    <property type="match status" value="1"/>
</dbReference>
<evidence type="ECO:0000259" key="1">
    <source>
        <dbReference type="PROSITE" id="PS50943"/>
    </source>
</evidence>
<comment type="caution">
    <text evidence="2">The sequence shown here is derived from an EMBL/GenBank/DDBJ whole genome shotgun (WGS) entry which is preliminary data.</text>
</comment>
<organism evidence="2 3">
    <name type="scientific">Acetivibrio mesophilus</name>
    <dbReference type="NCBI Taxonomy" id="2487273"/>
    <lineage>
        <taxon>Bacteria</taxon>
        <taxon>Bacillati</taxon>
        <taxon>Bacillota</taxon>
        <taxon>Clostridia</taxon>
        <taxon>Eubacteriales</taxon>
        <taxon>Oscillospiraceae</taxon>
        <taxon>Acetivibrio</taxon>
    </lineage>
</organism>
<dbReference type="SUPFAM" id="SSF47413">
    <property type="entry name" value="lambda repressor-like DNA-binding domains"/>
    <property type="match status" value="1"/>
</dbReference>
<dbReference type="Gene3D" id="1.10.260.40">
    <property type="entry name" value="lambda repressor-like DNA-binding domains"/>
    <property type="match status" value="1"/>
</dbReference>
<dbReference type="RefSeq" id="WP_128706377.1">
    <property type="nucleotide sequence ID" value="NZ_RLII01000028.1"/>
</dbReference>
<dbReference type="OrthoDB" id="9804186at2"/>
<protein>
    <submittedName>
        <fullName evidence="2">XRE family transcriptional regulator</fullName>
    </submittedName>
</protein>
<evidence type="ECO:0000313" key="3">
    <source>
        <dbReference type="Proteomes" id="UP000289166"/>
    </source>
</evidence>
<dbReference type="PROSITE" id="PS50943">
    <property type="entry name" value="HTH_CROC1"/>
    <property type="match status" value="1"/>
</dbReference>
<sequence>MRKISYKKLWVKIAENEMSRAEFRKKVEISPNTLTKLNQNENVSLEIIIKICEFLNCDIGDVCEIAESKEG</sequence>
<proteinExistence type="predicted"/>
<name>A0A4Q0I1G4_9FIRM</name>
<reference evidence="3" key="1">
    <citation type="submission" date="2018-11" db="EMBL/GenBank/DDBJ databases">
        <title>Genome sequencing of a novel mesophilic and cellulolytic organism within the genus Hungateiclostridium.</title>
        <authorList>
            <person name="Rettenmaier R."/>
            <person name="Liebl W."/>
            <person name="Zverlov V."/>
        </authorList>
    </citation>
    <scope>NUCLEOTIDE SEQUENCE [LARGE SCALE GENOMIC DNA]</scope>
    <source>
        <strain evidence="3">N2K1</strain>
    </source>
</reference>
<dbReference type="GO" id="GO:0003677">
    <property type="term" value="F:DNA binding"/>
    <property type="evidence" value="ECO:0007669"/>
    <property type="project" value="InterPro"/>
</dbReference>
<feature type="domain" description="HTH cro/C1-type" evidence="1">
    <location>
        <begin position="25"/>
        <end position="62"/>
    </location>
</feature>
<accession>A0A4Q0I1G4</accession>
<gene>
    <name evidence="2" type="ORF">EFD62_14850</name>
</gene>
<dbReference type="InterPro" id="IPR010982">
    <property type="entry name" value="Lambda_DNA-bd_dom_sf"/>
</dbReference>
<dbReference type="CDD" id="cd00093">
    <property type="entry name" value="HTH_XRE"/>
    <property type="match status" value="1"/>
</dbReference>
<evidence type="ECO:0000313" key="2">
    <source>
        <dbReference type="EMBL" id="RXE57973.1"/>
    </source>
</evidence>
<keyword evidence="3" id="KW-1185">Reference proteome</keyword>
<dbReference type="EMBL" id="RLII01000028">
    <property type="protein sequence ID" value="RXE57973.1"/>
    <property type="molecule type" value="Genomic_DNA"/>
</dbReference>
<dbReference type="Proteomes" id="UP000289166">
    <property type="component" value="Unassembled WGS sequence"/>
</dbReference>